<feature type="domain" description="Elp3/MiaA/NifB-like radical SAM core" evidence="1">
    <location>
        <begin position="13"/>
        <end position="213"/>
    </location>
</feature>
<dbReference type="EMBL" id="CP058649">
    <property type="protein sequence ID" value="QUI23001.1"/>
    <property type="molecule type" value="Genomic_DNA"/>
</dbReference>
<dbReference type="GO" id="GO:0051536">
    <property type="term" value="F:iron-sulfur cluster binding"/>
    <property type="evidence" value="ECO:0007669"/>
    <property type="project" value="InterPro"/>
</dbReference>
<sequence length="229" mass="27029">MERYSVINKKYPREIVLLKSTPCKWGKCTFCDYILDNTLDIDEINRTNQVILGNITGQYGTLEVINSGNVFELPPVTLQAIKEVVHKLNIRQLFLEAHWIYRKKLEDMRQFFGIDIMFKTGLETFDTGFRENILHKGFHYSHIDELKSYFQSVCLMVGIQGQTKEMINNDIQLALKHFKHFTVNVYTENSTSIKPDYQLIKWFQENYRWLLDKKPQCEVLWLNTDFGVG</sequence>
<evidence type="ECO:0000313" key="3">
    <source>
        <dbReference type="Proteomes" id="UP000683246"/>
    </source>
</evidence>
<accession>A0A8J8MK71</accession>
<dbReference type="InterPro" id="IPR006638">
    <property type="entry name" value="Elp3/MiaA/NifB-like_rSAM"/>
</dbReference>
<gene>
    <name evidence="2" type="ORF">HZI73_12175</name>
</gene>
<dbReference type="Proteomes" id="UP000683246">
    <property type="component" value="Chromosome"/>
</dbReference>
<organism evidence="2 3">
    <name type="scientific">Vallitalea pronyensis</name>
    <dbReference type="NCBI Taxonomy" id="1348613"/>
    <lineage>
        <taxon>Bacteria</taxon>
        <taxon>Bacillati</taxon>
        <taxon>Bacillota</taxon>
        <taxon>Clostridia</taxon>
        <taxon>Lachnospirales</taxon>
        <taxon>Vallitaleaceae</taxon>
        <taxon>Vallitalea</taxon>
    </lineage>
</organism>
<name>A0A8J8MK71_9FIRM</name>
<protein>
    <submittedName>
        <fullName evidence="2">Radical SAM protein</fullName>
    </submittedName>
</protein>
<reference evidence="2" key="1">
    <citation type="submission" date="2020-07" db="EMBL/GenBank/DDBJ databases">
        <title>Vallitalea pronyensis genome.</title>
        <authorList>
            <person name="Postec A."/>
        </authorList>
    </citation>
    <scope>NUCLEOTIDE SEQUENCE</scope>
    <source>
        <strain evidence="2">FatNI3</strain>
    </source>
</reference>
<evidence type="ECO:0000259" key="1">
    <source>
        <dbReference type="SMART" id="SM00729"/>
    </source>
</evidence>
<dbReference type="KEGG" id="vpy:HZI73_12175"/>
<dbReference type="RefSeq" id="WP_212698497.1">
    <property type="nucleotide sequence ID" value="NZ_CP058649.1"/>
</dbReference>
<dbReference type="GO" id="GO:0003824">
    <property type="term" value="F:catalytic activity"/>
    <property type="evidence" value="ECO:0007669"/>
    <property type="project" value="InterPro"/>
</dbReference>
<keyword evidence="3" id="KW-1185">Reference proteome</keyword>
<dbReference type="SMART" id="SM00729">
    <property type="entry name" value="Elp3"/>
    <property type="match status" value="1"/>
</dbReference>
<evidence type="ECO:0000313" key="2">
    <source>
        <dbReference type="EMBL" id="QUI23001.1"/>
    </source>
</evidence>
<proteinExistence type="predicted"/>
<dbReference type="AlphaFoldDB" id="A0A8J8MK71"/>